<keyword evidence="2" id="KW-1185">Reference proteome</keyword>
<accession>A0AAD8C7F1</accession>
<protein>
    <submittedName>
        <fullName evidence="1">Adhesion G protein-coupled receptor E3</fullName>
    </submittedName>
</protein>
<dbReference type="Gene3D" id="1.20.1070.10">
    <property type="entry name" value="Rhodopsin 7-helix transmembrane proteins"/>
    <property type="match status" value="1"/>
</dbReference>
<dbReference type="InterPro" id="IPR053231">
    <property type="entry name" value="GPCR_LN-TM7"/>
</dbReference>
<reference evidence="1" key="1">
    <citation type="journal article" date="2023" name="PLoS Negl. Trop. Dis.">
        <title>A genome sequence for Biomphalaria pfeifferi, the major vector snail for the human-infecting parasite Schistosoma mansoni.</title>
        <authorList>
            <person name="Bu L."/>
            <person name="Lu L."/>
            <person name="Laidemitt M.R."/>
            <person name="Zhang S.M."/>
            <person name="Mutuku M."/>
            <person name="Mkoji G."/>
            <person name="Steinauer M."/>
            <person name="Loker E.S."/>
        </authorList>
    </citation>
    <scope>NUCLEOTIDE SEQUENCE</scope>
    <source>
        <strain evidence="1">KasaAsao</strain>
    </source>
</reference>
<organism evidence="1 2">
    <name type="scientific">Biomphalaria pfeifferi</name>
    <name type="common">Bloodfluke planorb</name>
    <name type="synonym">Freshwater snail</name>
    <dbReference type="NCBI Taxonomy" id="112525"/>
    <lineage>
        <taxon>Eukaryota</taxon>
        <taxon>Metazoa</taxon>
        <taxon>Spiralia</taxon>
        <taxon>Lophotrochozoa</taxon>
        <taxon>Mollusca</taxon>
        <taxon>Gastropoda</taxon>
        <taxon>Heterobranchia</taxon>
        <taxon>Euthyneura</taxon>
        <taxon>Panpulmonata</taxon>
        <taxon>Hygrophila</taxon>
        <taxon>Lymnaeoidea</taxon>
        <taxon>Planorbidae</taxon>
        <taxon>Biomphalaria</taxon>
    </lineage>
</organism>
<name>A0AAD8C7F1_BIOPF</name>
<feature type="non-terminal residue" evidence="1">
    <location>
        <position position="267"/>
    </location>
</feature>
<keyword evidence="1" id="KW-0675">Receptor</keyword>
<dbReference type="EMBL" id="JASAOG010000009">
    <property type="protein sequence ID" value="KAK0066810.1"/>
    <property type="molecule type" value="Genomic_DNA"/>
</dbReference>
<evidence type="ECO:0000313" key="2">
    <source>
        <dbReference type="Proteomes" id="UP001233172"/>
    </source>
</evidence>
<reference evidence="1" key="2">
    <citation type="submission" date="2023-04" db="EMBL/GenBank/DDBJ databases">
        <authorList>
            <person name="Bu L."/>
            <person name="Lu L."/>
            <person name="Laidemitt M.R."/>
            <person name="Zhang S.M."/>
            <person name="Mutuku M."/>
            <person name="Mkoji G."/>
            <person name="Steinauer M."/>
            <person name="Loker E.S."/>
        </authorList>
    </citation>
    <scope>NUCLEOTIDE SEQUENCE</scope>
    <source>
        <strain evidence="1">KasaAsao</strain>
        <tissue evidence="1">Whole Snail</tissue>
    </source>
</reference>
<dbReference type="Proteomes" id="UP001233172">
    <property type="component" value="Unassembled WGS sequence"/>
</dbReference>
<evidence type="ECO:0000313" key="1">
    <source>
        <dbReference type="EMBL" id="KAK0066810.1"/>
    </source>
</evidence>
<dbReference type="PANTHER" id="PTHR45902">
    <property type="entry name" value="LATROPHILIN RECEPTOR-LIKE PROTEIN A"/>
    <property type="match status" value="1"/>
</dbReference>
<dbReference type="AlphaFoldDB" id="A0AAD8C7F1"/>
<sequence>TASLISELNEGFLIDVFAIKETGLYPLDNRTESLVFLVDYKIVAKSALLRDEFETKVIGTFFNTTVHVDYSLNGSLKLQSCYRFKTWEESQVKILEKRFFYRFDNMKIYRHEDQFEDALKITHLLLCPHVRFNRSQYELIYNTSSPAYNITLKINLNTVQLYIKDYNEFSKIGIDENDVLKVCRDLLEIKLSYLYQDLSNSLAYKEIPRPQNILTIACMTASITCLSLTLLTYCMFGELRTEAGVNNMCLSSSVFMAQLSLLAAANA</sequence>
<comment type="caution">
    <text evidence="1">The sequence shown here is derived from an EMBL/GenBank/DDBJ whole genome shotgun (WGS) entry which is preliminary data.</text>
</comment>
<proteinExistence type="predicted"/>
<feature type="non-terminal residue" evidence="1">
    <location>
        <position position="1"/>
    </location>
</feature>
<dbReference type="PANTHER" id="PTHR45902:SF1">
    <property type="entry name" value="LATROPHILIN RECEPTOR-LIKE PROTEIN A"/>
    <property type="match status" value="1"/>
</dbReference>
<gene>
    <name evidence="1" type="ORF">Bpfe_003545</name>
</gene>